<comment type="caution">
    <text evidence="1">The sequence shown here is derived from an EMBL/GenBank/DDBJ whole genome shotgun (WGS) entry which is preliminary data.</text>
</comment>
<reference evidence="1 2" key="1">
    <citation type="journal article" date="2023" name="G3 (Bethesda)">
        <title>A chromosome-length genome assembly and annotation of blackberry (Rubus argutus, cv. 'Hillquist').</title>
        <authorList>
            <person name="Bruna T."/>
            <person name="Aryal R."/>
            <person name="Dudchenko O."/>
            <person name="Sargent D.J."/>
            <person name="Mead D."/>
            <person name="Buti M."/>
            <person name="Cavallini A."/>
            <person name="Hytonen T."/>
            <person name="Andres J."/>
            <person name="Pham M."/>
            <person name="Weisz D."/>
            <person name="Mascagni F."/>
            <person name="Usai G."/>
            <person name="Natali L."/>
            <person name="Bassil N."/>
            <person name="Fernandez G.E."/>
            <person name="Lomsadze A."/>
            <person name="Armour M."/>
            <person name="Olukolu B."/>
            <person name="Poorten T."/>
            <person name="Britton C."/>
            <person name="Davik J."/>
            <person name="Ashrafi H."/>
            <person name="Aiden E.L."/>
            <person name="Borodovsky M."/>
            <person name="Worthington M."/>
        </authorList>
    </citation>
    <scope>NUCLEOTIDE SEQUENCE [LARGE SCALE GENOMIC DNA]</scope>
    <source>
        <strain evidence="1">PI 553951</strain>
    </source>
</reference>
<dbReference type="EMBL" id="JBEDUW010000003">
    <property type="protein sequence ID" value="KAK9937034.1"/>
    <property type="molecule type" value="Genomic_DNA"/>
</dbReference>
<protein>
    <submittedName>
        <fullName evidence="1">Uncharacterized protein</fullName>
    </submittedName>
</protein>
<evidence type="ECO:0000313" key="1">
    <source>
        <dbReference type="EMBL" id="KAK9937034.1"/>
    </source>
</evidence>
<organism evidence="1 2">
    <name type="scientific">Rubus argutus</name>
    <name type="common">Southern blackberry</name>
    <dbReference type="NCBI Taxonomy" id="59490"/>
    <lineage>
        <taxon>Eukaryota</taxon>
        <taxon>Viridiplantae</taxon>
        <taxon>Streptophyta</taxon>
        <taxon>Embryophyta</taxon>
        <taxon>Tracheophyta</taxon>
        <taxon>Spermatophyta</taxon>
        <taxon>Magnoliopsida</taxon>
        <taxon>eudicotyledons</taxon>
        <taxon>Gunneridae</taxon>
        <taxon>Pentapetalae</taxon>
        <taxon>rosids</taxon>
        <taxon>fabids</taxon>
        <taxon>Rosales</taxon>
        <taxon>Rosaceae</taxon>
        <taxon>Rosoideae</taxon>
        <taxon>Rosoideae incertae sedis</taxon>
        <taxon>Rubus</taxon>
    </lineage>
</organism>
<evidence type="ECO:0000313" key="2">
    <source>
        <dbReference type="Proteomes" id="UP001457282"/>
    </source>
</evidence>
<sequence>MGTQFTRLIMEQPPLPVLCCPVENNLIPVKERNLGAKAKDWQKLPYVGPYDEFTEKKELRNIANSKETEFLEQYNGGNLRL</sequence>
<dbReference type="AlphaFoldDB" id="A0AAW1XLR5"/>
<accession>A0AAW1XLR5</accession>
<proteinExistence type="predicted"/>
<name>A0AAW1XLR5_RUBAR</name>
<dbReference type="Proteomes" id="UP001457282">
    <property type="component" value="Unassembled WGS sequence"/>
</dbReference>
<keyword evidence="2" id="KW-1185">Reference proteome</keyword>
<gene>
    <name evidence="1" type="ORF">M0R45_013852</name>
</gene>